<dbReference type="GO" id="GO:0005737">
    <property type="term" value="C:cytoplasm"/>
    <property type="evidence" value="ECO:0007669"/>
    <property type="project" value="TreeGrafter"/>
</dbReference>
<feature type="compositionally biased region" description="Polar residues" evidence="9">
    <location>
        <begin position="233"/>
        <end position="246"/>
    </location>
</feature>
<evidence type="ECO:0000256" key="5">
    <source>
        <dbReference type="ARBA" id="ARBA00022786"/>
    </source>
</evidence>
<evidence type="ECO:0000256" key="3">
    <source>
        <dbReference type="ARBA" id="ARBA00022723"/>
    </source>
</evidence>
<dbReference type="Gene3D" id="3.50.50.80">
    <property type="entry name" value="Ubiquitin-activating enzyme E1, inactive adenylation domain, subdomain 1"/>
    <property type="match status" value="1"/>
</dbReference>
<dbReference type="OrthoDB" id="10255449at2759"/>
<comment type="similarity">
    <text evidence="2">Belongs to the ubiquitin-activating E1 family.</text>
</comment>
<dbReference type="SUPFAM" id="SSF69572">
    <property type="entry name" value="Activating enzymes of the ubiquitin-like proteins"/>
    <property type="match status" value="1"/>
</dbReference>
<dbReference type="InterPro" id="IPR035985">
    <property type="entry name" value="Ubiquitin-activating_enz"/>
</dbReference>
<keyword evidence="4" id="KW-0547">Nucleotide-binding</keyword>
<dbReference type="Proteomes" id="UP000728032">
    <property type="component" value="Unassembled WGS sequence"/>
</dbReference>
<name>A0A7R9QX94_9ACAR</name>
<dbReference type="EMBL" id="CAJPVJ010020891">
    <property type="protein sequence ID" value="CAG2177786.1"/>
    <property type="molecule type" value="Genomic_DNA"/>
</dbReference>
<accession>A0A7R9QX94</accession>
<evidence type="ECO:0000313" key="12">
    <source>
        <dbReference type="EMBL" id="CAD7660648.1"/>
    </source>
</evidence>
<dbReference type="InterPro" id="IPR045886">
    <property type="entry name" value="ThiF/MoeB/HesA"/>
</dbReference>
<evidence type="ECO:0000256" key="1">
    <source>
        <dbReference type="ARBA" id="ARBA00004718"/>
    </source>
</evidence>
<dbReference type="EMBL" id="OC935716">
    <property type="protein sequence ID" value="CAD7660648.1"/>
    <property type="molecule type" value="Genomic_DNA"/>
</dbReference>
<evidence type="ECO:0000256" key="8">
    <source>
        <dbReference type="SAM" id="Coils"/>
    </source>
</evidence>
<keyword evidence="13" id="KW-1185">Reference proteome</keyword>
<evidence type="ECO:0000256" key="4">
    <source>
        <dbReference type="ARBA" id="ARBA00022741"/>
    </source>
</evidence>
<comment type="pathway">
    <text evidence="1">Protein modification; protein sumoylation.</text>
</comment>
<feature type="domain" description="THIF-type NAD/FAD binding fold" evidence="10">
    <location>
        <begin position="9"/>
        <end position="431"/>
    </location>
</feature>
<dbReference type="InterPro" id="IPR019572">
    <property type="entry name" value="UBA_E1_SCCH"/>
</dbReference>
<dbReference type="InterPro" id="IPR000594">
    <property type="entry name" value="ThiF_NAD_FAD-bd"/>
</dbReference>
<keyword evidence="7" id="KW-0067">ATP-binding</keyword>
<protein>
    <recommendedName>
        <fullName evidence="14">SUMO-activating enzyme subunit</fullName>
    </recommendedName>
</protein>
<keyword evidence="3" id="KW-0479">Metal-binding</keyword>
<gene>
    <name evidence="12" type="ORF">ONB1V03_LOCUS17213</name>
</gene>
<keyword evidence="6" id="KW-0862">Zinc</keyword>
<dbReference type="GO" id="GO:0016925">
    <property type="term" value="P:protein sumoylation"/>
    <property type="evidence" value="ECO:0007669"/>
    <property type="project" value="UniProtKB-UniPathway"/>
</dbReference>
<evidence type="ECO:0000259" key="11">
    <source>
        <dbReference type="Pfam" id="PF10585"/>
    </source>
</evidence>
<evidence type="ECO:0000259" key="10">
    <source>
        <dbReference type="Pfam" id="PF00899"/>
    </source>
</evidence>
<dbReference type="Pfam" id="PF10585">
    <property type="entry name" value="UBA_E1_SCCH"/>
    <property type="match status" value="1"/>
</dbReference>
<dbReference type="PANTHER" id="PTHR10953:SF5">
    <property type="entry name" value="SUMO-ACTIVATING ENZYME SUBUNIT 2"/>
    <property type="match status" value="1"/>
</dbReference>
<proteinExistence type="inferred from homology"/>
<dbReference type="AlphaFoldDB" id="A0A7R9QX94"/>
<reference evidence="12" key="1">
    <citation type="submission" date="2020-11" db="EMBL/GenBank/DDBJ databases">
        <authorList>
            <person name="Tran Van P."/>
        </authorList>
    </citation>
    <scope>NUCLEOTIDE SEQUENCE</scope>
</reference>
<dbReference type="PANTHER" id="PTHR10953">
    <property type="entry name" value="UBIQUITIN-ACTIVATING ENZYME E1"/>
    <property type="match status" value="1"/>
</dbReference>
<dbReference type="GO" id="GO:0031510">
    <property type="term" value="C:SUMO activating enzyme complex"/>
    <property type="evidence" value="ECO:0007669"/>
    <property type="project" value="TreeGrafter"/>
</dbReference>
<sequence>MDSSQLLTHTLGDKELANEIKRCRVLLVGAGGIGSEVIKDLLLMGFETIEMIDLDTIDVSNLNRQFLFNRQHVGKSKAEIASAVAVDLFGHNSSVKVKAIHNSIMSSEFGVDYYKSFTLVINALDNKAARSHVNRMCLAADVPLIESGSEGYMGQVFLINKAVTQCYECEGPKQDSRTYASCTIRNTPSLPIHCIVWAKHLFAQLFGEVDADNDVSPDTNDPELATSHKNDTNGKNGSTPAAKQQSTRDWVQSCDYNTKRVFDKLFKTDIEYLLKMEKLWESRQKPIPVDYDRVVANDIEFDAIEGSSSSRFGLNGSGDNSQPDLKDQKLWSITECLSVFDESLKELKTRLKALQEKNEKEFLVWDKDDDSALNFVTAVSNLRSFCFHISRKSRFDVKSMAGNIIPAISSTNSIVGGLIVLQTLNVLRNIVNKQKSEMSKEEAD</sequence>
<evidence type="ECO:0000256" key="7">
    <source>
        <dbReference type="ARBA" id="ARBA00022840"/>
    </source>
</evidence>
<keyword evidence="5" id="KW-0833">Ubl conjugation pathway</keyword>
<evidence type="ECO:0000313" key="13">
    <source>
        <dbReference type="Proteomes" id="UP000728032"/>
    </source>
</evidence>
<evidence type="ECO:0000256" key="2">
    <source>
        <dbReference type="ARBA" id="ARBA00005673"/>
    </source>
</evidence>
<organism evidence="12">
    <name type="scientific">Oppiella nova</name>
    <dbReference type="NCBI Taxonomy" id="334625"/>
    <lineage>
        <taxon>Eukaryota</taxon>
        <taxon>Metazoa</taxon>
        <taxon>Ecdysozoa</taxon>
        <taxon>Arthropoda</taxon>
        <taxon>Chelicerata</taxon>
        <taxon>Arachnida</taxon>
        <taxon>Acari</taxon>
        <taxon>Acariformes</taxon>
        <taxon>Sarcoptiformes</taxon>
        <taxon>Oribatida</taxon>
        <taxon>Brachypylina</taxon>
        <taxon>Oppioidea</taxon>
        <taxon>Oppiidae</taxon>
        <taxon>Oppiella</taxon>
    </lineage>
</organism>
<dbReference type="Gene3D" id="1.10.10.520">
    <property type="entry name" value="Ubiquitin activating enzymes (Uba3). Chain: B, domain 2"/>
    <property type="match status" value="1"/>
</dbReference>
<feature type="domain" description="Ubiquitin-activating enzyme SCCH" evidence="11">
    <location>
        <begin position="341"/>
        <end position="398"/>
    </location>
</feature>
<evidence type="ECO:0000256" key="9">
    <source>
        <dbReference type="SAM" id="MobiDB-lite"/>
    </source>
</evidence>
<evidence type="ECO:0000256" key="6">
    <source>
        <dbReference type="ARBA" id="ARBA00022833"/>
    </source>
</evidence>
<dbReference type="FunFam" id="3.50.50.80:FF:000002">
    <property type="entry name" value="SUMO-activating enzyme subunit 2"/>
    <property type="match status" value="1"/>
</dbReference>
<keyword evidence="8" id="KW-0175">Coiled coil</keyword>
<dbReference type="Pfam" id="PF00899">
    <property type="entry name" value="ThiF"/>
    <property type="match status" value="1"/>
</dbReference>
<feature type="region of interest" description="Disordered" evidence="9">
    <location>
        <begin position="213"/>
        <end position="246"/>
    </location>
</feature>
<dbReference type="InterPro" id="IPR042449">
    <property type="entry name" value="Ub-E1_IAD_1"/>
</dbReference>
<dbReference type="InterPro" id="IPR023318">
    <property type="entry name" value="Ub_act_enz_dom_a_sf"/>
</dbReference>
<dbReference type="GO" id="GO:0046872">
    <property type="term" value="F:metal ion binding"/>
    <property type="evidence" value="ECO:0007669"/>
    <property type="project" value="UniProtKB-KW"/>
</dbReference>
<feature type="non-terminal residue" evidence="12">
    <location>
        <position position="1"/>
    </location>
</feature>
<dbReference type="UniPathway" id="UPA00886"/>
<dbReference type="GO" id="GO:0005524">
    <property type="term" value="F:ATP binding"/>
    <property type="evidence" value="ECO:0007669"/>
    <property type="project" value="UniProtKB-KW"/>
</dbReference>
<feature type="coiled-coil region" evidence="8">
    <location>
        <begin position="337"/>
        <end position="364"/>
    </location>
</feature>
<dbReference type="GO" id="GO:0019948">
    <property type="term" value="F:SUMO activating enzyme activity"/>
    <property type="evidence" value="ECO:0007669"/>
    <property type="project" value="TreeGrafter"/>
</dbReference>
<evidence type="ECO:0008006" key="14">
    <source>
        <dbReference type="Google" id="ProtNLM"/>
    </source>
</evidence>